<keyword evidence="3" id="KW-0560">Oxidoreductase</keyword>
<comment type="caution">
    <text evidence="5">The sequence shown here is derived from an EMBL/GenBank/DDBJ whole genome shotgun (WGS) entry which is preliminary data.</text>
</comment>
<evidence type="ECO:0000256" key="1">
    <source>
        <dbReference type="ARBA" id="ARBA00009333"/>
    </source>
</evidence>
<evidence type="ECO:0000313" key="6">
    <source>
        <dbReference type="Proteomes" id="UP000186136"/>
    </source>
</evidence>
<evidence type="ECO:0000259" key="4">
    <source>
        <dbReference type="Pfam" id="PF07992"/>
    </source>
</evidence>
<dbReference type="InterPro" id="IPR050097">
    <property type="entry name" value="Ferredoxin-NADP_redctase_2"/>
</dbReference>
<keyword evidence="2" id="KW-0285">Flavoprotein</keyword>
<organism evidence="5 6">
    <name type="scientific">Pichia membranifaciens</name>
    <dbReference type="NCBI Taxonomy" id="4926"/>
    <lineage>
        <taxon>Eukaryota</taxon>
        <taxon>Fungi</taxon>
        <taxon>Dikarya</taxon>
        <taxon>Ascomycota</taxon>
        <taxon>Saccharomycotina</taxon>
        <taxon>Pichiomycetes</taxon>
        <taxon>Pichiales</taxon>
        <taxon>Pichiaceae</taxon>
        <taxon>Pichia</taxon>
    </lineage>
</organism>
<reference evidence="5 6" key="1">
    <citation type="submission" date="2016-08" db="EMBL/GenBank/DDBJ databases">
        <title>Whole genome shotgun sequence of Pichia membranifaciens KS47-1.</title>
        <authorList>
            <person name="Konishi M."/>
            <person name="Ishida M."/>
            <person name="Arakawa T."/>
            <person name="Kato Y."/>
            <person name="Horiuchi J."/>
        </authorList>
    </citation>
    <scope>NUCLEOTIDE SEQUENCE [LARGE SCALE GENOMIC DNA]</scope>
    <source>
        <strain evidence="5 6">KS47-1</strain>
    </source>
</reference>
<dbReference type="InterPro" id="IPR023753">
    <property type="entry name" value="FAD/NAD-binding_dom"/>
</dbReference>
<gene>
    <name evidence="5" type="ORF">PMKS-003536</name>
</gene>
<dbReference type="AlphaFoldDB" id="A0A1Q2YKG0"/>
<dbReference type="SUPFAM" id="SSF51905">
    <property type="entry name" value="FAD/NAD(P)-binding domain"/>
    <property type="match status" value="1"/>
</dbReference>
<comment type="similarity">
    <text evidence="1">Belongs to the class-II pyridine nucleotide-disulfide oxidoreductase family.</text>
</comment>
<feature type="domain" description="FAD/NAD(P)-binding" evidence="4">
    <location>
        <begin position="6"/>
        <end position="292"/>
    </location>
</feature>
<name>A0A1Q2YKG0_9ASCO</name>
<dbReference type="Pfam" id="PF07992">
    <property type="entry name" value="Pyr_redox_2"/>
    <property type="match status" value="1"/>
</dbReference>
<evidence type="ECO:0000313" key="5">
    <source>
        <dbReference type="EMBL" id="GAV30030.1"/>
    </source>
</evidence>
<accession>A0A1Q2YKG0</accession>
<dbReference type="OrthoDB" id="10260355at2759"/>
<dbReference type="PRINTS" id="PR00368">
    <property type="entry name" value="FADPNR"/>
</dbReference>
<evidence type="ECO:0000256" key="3">
    <source>
        <dbReference type="ARBA" id="ARBA00023002"/>
    </source>
</evidence>
<proteinExistence type="inferred from homology"/>
<dbReference type="GO" id="GO:0016491">
    <property type="term" value="F:oxidoreductase activity"/>
    <property type="evidence" value="ECO:0007669"/>
    <property type="project" value="UniProtKB-KW"/>
</dbReference>
<dbReference type="EMBL" id="BDGI01000157">
    <property type="protein sequence ID" value="GAV30030.1"/>
    <property type="molecule type" value="Genomic_DNA"/>
</dbReference>
<evidence type="ECO:0000256" key="2">
    <source>
        <dbReference type="ARBA" id="ARBA00022630"/>
    </source>
</evidence>
<dbReference type="PANTHER" id="PTHR48105">
    <property type="entry name" value="THIOREDOXIN REDUCTASE 1-RELATED-RELATED"/>
    <property type="match status" value="1"/>
</dbReference>
<sequence>MKAFQYDAIVIGGSTSGLSATLAIARALSSVVCIDTGKPCNRYAKESHNFLTHDNESPLSIKRTAREQIEKYPTASFIDDEVVSIIKQDDEETFTVQTKMGTDVLNAKNIIIATGMNDNIESSNIKNLAQFWGNSIFTCGYCHGFEYAGKKAGLYVNNEMFLKLMVPIVYNWNKNLTVFGSKTAIDHINEDDELKKRGIKTVSHSPIAEIVGDETQIKSVILLNGDKIDLDVLYYVPNSVINMKNLVTKLGVELDGMGFIKVDKQSQMTNISGVYAAGDCTTMMRSLAIATHTGQLAGASLTHKLFIQNWASS</sequence>
<protein>
    <recommendedName>
        <fullName evidence="4">FAD/NAD(P)-binding domain-containing protein</fullName>
    </recommendedName>
</protein>
<dbReference type="GO" id="GO:0097237">
    <property type="term" value="P:cellular response to toxic substance"/>
    <property type="evidence" value="ECO:0007669"/>
    <property type="project" value="UniProtKB-ARBA"/>
</dbReference>
<dbReference type="Gene3D" id="3.50.50.60">
    <property type="entry name" value="FAD/NAD(P)-binding domain"/>
    <property type="match status" value="2"/>
</dbReference>
<dbReference type="Proteomes" id="UP000186136">
    <property type="component" value="Unassembled WGS sequence"/>
</dbReference>
<keyword evidence="6" id="KW-1185">Reference proteome</keyword>
<dbReference type="PRINTS" id="PR00469">
    <property type="entry name" value="PNDRDTASEII"/>
</dbReference>
<dbReference type="InterPro" id="IPR036188">
    <property type="entry name" value="FAD/NAD-bd_sf"/>
</dbReference>